<feature type="region of interest" description="Disordered" evidence="1">
    <location>
        <begin position="14"/>
        <end position="34"/>
    </location>
</feature>
<feature type="compositionally biased region" description="Polar residues" evidence="1">
    <location>
        <begin position="93"/>
        <end position="103"/>
    </location>
</feature>
<accession>A0ABV0WVG1</accession>
<sequence length="110" mass="12297">MFGLCLTVRVDRTPESVWSSRKPETETDDEISTLSNEPEVEYTEVVHSHSADPSRSPLRKGTDTVYSELQNSPHGAADHHDYGSVKYVDLSEDQQPGSMNNYSDLPMPVD</sequence>
<name>A0ABV0WVG1_9TELE</name>
<protein>
    <submittedName>
        <fullName evidence="2">Uncharacterized protein</fullName>
    </submittedName>
</protein>
<gene>
    <name evidence="2" type="ORF">XENORESO_006500</name>
</gene>
<dbReference type="Proteomes" id="UP001444071">
    <property type="component" value="Unassembled WGS sequence"/>
</dbReference>
<keyword evidence="3" id="KW-1185">Reference proteome</keyword>
<feature type="region of interest" description="Disordered" evidence="1">
    <location>
        <begin position="47"/>
        <end position="83"/>
    </location>
</feature>
<dbReference type="EMBL" id="JAHRIM010072265">
    <property type="protein sequence ID" value="MEQ2273618.1"/>
    <property type="molecule type" value="Genomic_DNA"/>
</dbReference>
<reference evidence="2 3" key="1">
    <citation type="submission" date="2021-06" db="EMBL/GenBank/DDBJ databases">
        <authorList>
            <person name="Palmer J.M."/>
        </authorList>
    </citation>
    <scope>NUCLEOTIDE SEQUENCE [LARGE SCALE GENOMIC DNA]</scope>
    <source>
        <strain evidence="2 3">XR_2019</strain>
        <tissue evidence="2">Muscle</tissue>
    </source>
</reference>
<evidence type="ECO:0000256" key="1">
    <source>
        <dbReference type="SAM" id="MobiDB-lite"/>
    </source>
</evidence>
<feature type="compositionally biased region" description="Polar residues" evidence="1">
    <location>
        <begin position="64"/>
        <end position="73"/>
    </location>
</feature>
<proteinExistence type="predicted"/>
<organism evidence="2 3">
    <name type="scientific">Xenotaenia resolanae</name>
    <dbReference type="NCBI Taxonomy" id="208358"/>
    <lineage>
        <taxon>Eukaryota</taxon>
        <taxon>Metazoa</taxon>
        <taxon>Chordata</taxon>
        <taxon>Craniata</taxon>
        <taxon>Vertebrata</taxon>
        <taxon>Euteleostomi</taxon>
        <taxon>Actinopterygii</taxon>
        <taxon>Neopterygii</taxon>
        <taxon>Teleostei</taxon>
        <taxon>Neoteleostei</taxon>
        <taxon>Acanthomorphata</taxon>
        <taxon>Ovalentaria</taxon>
        <taxon>Atherinomorphae</taxon>
        <taxon>Cyprinodontiformes</taxon>
        <taxon>Goodeidae</taxon>
        <taxon>Xenotaenia</taxon>
    </lineage>
</organism>
<evidence type="ECO:0000313" key="3">
    <source>
        <dbReference type="Proteomes" id="UP001444071"/>
    </source>
</evidence>
<comment type="caution">
    <text evidence="2">The sequence shown here is derived from an EMBL/GenBank/DDBJ whole genome shotgun (WGS) entry which is preliminary data.</text>
</comment>
<evidence type="ECO:0000313" key="2">
    <source>
        <dbReference type="EMBL" id="MEQ2273618.1"/>
    </source>
</evidence>
<feature type="region of interest" description="Disordered" evidence="1">
    <location>
        <begin position="91"/>
        <end position="110"/>
    </location>
</feature>